<feature type="region of interest" description="Disordered" evidence="1">
    <location>
        <begin position="48"/>
        <end position="108"/>
    </location>
</feature>
<proteinExistence type="predicted"/>
<dbReference type="OrthoDB" id="3778243at2"/>
<name>A0A4Q5J8T9_9ACTN</name>
<dbReference type="EMBL" id="SDPU01000012">
    <property type="protein sequence ID" value="RYU14095.1"/>
    <property type="molecule type" value="Genomic_DNA"/>
</dbReference>
<dbReference type="RefSeq" id="WP_129985609.1">
    <property type="nucleotide sequence ID" value="NZ_SDPU01000012.1"/>
</dbReference>
<protein>
    <submittedName>
        <fullName evidence="3">Uncharacterized protein</fullName>
    </submittedName>
</protein>
<evidence type="ECO:0000313" key="3">
    <source>
        <dbReference type="EMBL" id="RYU14095.1"/>
    </source>
</evidence>
<keyword evidence="2" id="KW-1133">Transmembrane helix</keyword>
<keyword evidence="2" id="KW-0812">Transmembrane</keyword>
<dbReference type="AlphaFoldDB" id="A0A4Q5J8T9"/>
<evidence type="ECO:0000256" key="2">
    <source>
        <dbReference type="SAM" id="Phobius"/>
    </source>
</evidence>
<comment type="caution">
    <text evidence="3">The sequence shown here is derived from an EMBL/GenBank/DDBJ whole genome shotgun (WGS) entry which is preliminary data.</text>
</comment>
<dbReference type="Proteomes" id="UP000291189">
    <property type="component" value="Unassembled WGS sequence"/>
</dbReference>
<evidence type="ECO:0000313" key="4">
    <source>
        <dbReference type="Proteomes" id="UP000291189"/>
    </source>
</evidence>
<keyword evidence="4" id="KW-1185">Reference proteome</keyword>
<sequence>MATATSAQATAPGDDGEHKVWVCHATSSDTNPYTIIEVDVASTKLEAHEAHKATPNKRWKTDGTWAGASHTADQPKPDIIGTPGDENPPSDCYDSETPSTPPASKVLNPTIDVTAPDCNNTAVTWVGKVDGAVDNADDHVDFDLTSGTVAAGQTIVVTAIAENGYEFSNGKQEVDLEKSFAALPTNCATPPPAPQVNDPCGPNNAVWVLPTGDPKVVWSTLPNGDAQVVPAPGVVFTGNSQVLTFAKPVDSNVACDEPGEVLGTESAAPKPSKKPEVKPTKTSEPQVLGTEAAVPTAVDAGLGSLPAAAPAPGSLLGQLLAGAGVALMLAAGWLMTAGRRKVGAREA</sequence>
<reference evidence="3 4" key="1">
    <citation type="submission" date="2019-01" db="EMBL/GenBank/DDBJ databases">
        <title>Nocardioides guangzhouensis sp. nov., an actinobacterium isolated from soil.</title>
        <authorList>
            <person name="Fu Y."/>
            <person name="Cai Y."/>
            <person name="Lin Z."/>
            <person name="Chen P."/>
        </authorList>
    </citation>
    <scope>NUCLEOTIDE SEQUENCE [LARGE SCALE GENOMIC DNA]</scope>
    <source>
        <strain evidence="3 4">NBRC 105384</strain>
    </source>
</reference>
<keyword evidence="2" id="KW-0472">Membrane</keyword>
<gene>
    <name evidence="3" type="ORF">ETU37_04075</name>
</gene>
<feature type="region of interest" description="Disordered" evidence="1">
    <location>
        <begin position="260"/>
        <end position="288"/>
    </location>
</feature>
<evidence type="ECO:0000256" key="1">
    <source>
        <dbReference type="SAM" id="MobiDB-lite"/>
    </source>
</evidence>
<feature type="transmembrane region" description="Helical" evidence="2">
    <location>
        <begin position="315"/>
        <end position="335"/>
    </location>
</feature>
<organism evidence="3 4">
    <name type="scientific">Nocardioides iriomotensis</name>
    <dbReference type="NCBI Taxonomy" id="715784"/>
    <lineage>
        <taxon>Bacteria</taxon>
        <taxon>Bacillati</taxon>
        <taxon>Actinomycetota</taxon>
        <taxon>Actinomycetes</taxon>
        <taxon>Propionibacteriales</taxon>
        <taxon>Nocardioidaceae</taxon>
        <taxon>Nocardioides</taxon>
    </lineage>
</organism>
<accession>A0A4Q5J8T9</accession>